<comment type="similarity">
    <text evidence="4">Belongs to the cyclic nucleotide phosphodiesterase class-III family.</text>
</comment>
<evidence type="ECO:0000313" key="7">
    <source>
        <dbReference type="Proteomes" id="UP001595462"/>
    </source>
</evidence>
<evidence type="ECO:0000256" key="4">
    <source>
        <dbReference type="ARBA" id="ARBA00025742"/>
    </source>
</evidence>
<protein>
    <submittedName>
        <fullName evidence="6">Metallophosphoesterase</fullName>
    </submittedName>
</protein>
<organism evidence="6 7">
    <name type="scientific">Salinisphaera aquimarina</name>
    <dbReference type="NCBI Taxonomy" id="2094031"/>
    <lineage>
        <taxon>Bacteria</taxon>
        <taxon>Pseudomonadati</taxon>
        <taxon>Pseudomonadota</taxon>
        <taxon>Gammaproteobacteria</taxon>
        <taxon>Salinisphaerales</taxon>
        <taxon>Salinisphaeraceae</taxon>
        <taxon>Salinisphaera</taxon>
    </lineage>
</organism>
<evidence type="ECO:0000256" key="1">
    <source>
        <dbReference type="ARBA" id="ARBA00022723"/>
    </source>
</evidence>
<keyword evidence="3" id="KW-0408">Iron</keyword>
<proteinExistence type="inferred from homology"/>
<evidence type="ECO:0000313" key="6">
    <source>
        <dbReference type="EMBL" id="MFC3102691.1"/>
    </source>
</evidence>
<reference evidence="7" key="1">
    <citation type="journal article" date="2019" name="Int. J. Syst. Evol. Microbiol.">
        <title>The Global Catalogue of Microorganisms (GCM) 10K type strain sequencing project: providing services to taxonomists for standard genome sequencing and annotation.</title>
        <authorList>
            <consortium name="The Broad Institute Genomics Platform"/>
            <consortium name="The Broad Institute Genome Sequencing Center for Infectious Disease"/>
            <person name="Wu L."/>
            <person name="Ma J."/>
        </authorList>
    </citation>
    <scope>NUCLEOTIDE SEQUENCE [LARGE SCALE GENOMIC DNA]</scope>
    <source>
        <strain evidence="7">KCTC 52640</strain>
    </source>
</reference>
<gene>
    <name evidence="6" type="ORF">ACFOSU_02165</name>
</gene>
<evidence type="ECO:0000256" key="2">
    <source>
        <dbReference type="ARBA" id="ARBA00022801"/>
    </source>
</evidence>
<keyword evidence="2" id="KW-0378">Hydrolase</keyword>
<evidence type="ECO:0000259" key="5">
    <source>
        <dbReference type="Pfam" id="PF00149"/>
    </source>
</evidence>
<dbReference type="PANTHER" id="PTHR42988">
    <property type="entry name" value="PHOSPHOHYDROLASE"/>
    <property type="match status" value="1"/>
</dbReference>
<keyword evidence="7" id="KW-1185">Reference proteome</keyword>
<sequence length="252" mass="27707">MRLLHITDPHLRADPEARLHGWHVEQAFEQVLTHAITRYPDYDALVLGGDLVDDESSAGYDRLNRRLAQLGRPVLAMAGNHDDPALMARLLTHARVHDELALGGWDLHALDSHIPGDDAGRLGPAQLERLDRRLRAGAAPAVVFVHHPPCPMDSAWIDAIGLRDGAELGTLLAGYPRVRAVVCGHAHQAARRSIGTIDCWVTPATMRQFLPHSAAFAEDRDRAPGYRLIELSDDGVFTSRIHRVDAARRACG</sequence>
<dbReference type="Pfam" id="PF00149">
    <property type="entry name" value="Metallophos"/>
    <property type="match status" value="1"/>
</dbReference>
<dbReference type="SUPFAM" id="SSF56300">
    <property type="entry name" value="Metallo-dependent phosphatases"/>
    <property type="match status" value="1"/>
</dbReference>
<dbReference type="Proteomes" id="UP001595462">
    <property type="component" value="Unassembled WGS sequence"/>
</dbReference>
<accession>A0ABV7EMI8</accession>
<dbReference type="PANTHER" id="PTHR42988:SF2">
    <property type="entry name" value="CYCLIC NUCLEOTIDE PHOSPHODIESTERASE CBUA0032-RELATED"/>
    <property type="match status" value="1"/>
</dbReference>
<dbReference type="InterPro" id="IPR050884">
    <property type="entry name" value="CNP_phosphodiesterase-III"/>
</dbReference>
<name>A0ABV7EMI8_9GAMM</name>
<dbReference type="EMBL" id="JBHRSS010000001">
    <property type="protein sequence ID" value="MFC3102691.1"/>
    <property type="molecule type" value="Genomic_DNA"/>
</dbReference>
<dbReference type="Gene3D" id="3.60.21.10">
    <property type="match status" value="1"/>
</dbReference>
<dbReference type="InterPro" id="IPR029052">
    <property type="entry name" value="Metallo-depent_PP-like"/>
</dbReference>
<comment type="caution">
    <text evidence="6">The sequence shown here is derived from an EMBL/GenBank/DDBJ whole genome shotgun (WGS) entry which is preliminary data.</text>
</comment>
<dbReference type="InterPro" id="IPR004843">
    <property type="entry name" value="Calcineurin-like_PHP"/>
</dbReference>
<evidence type="ECO:0000256" key="3">
    <source>
        <dbReference type="ARBA" id="ARBA00023004"/>
    </source>
</evidence>
<dbReference type="RefSeq" id="WP_380685998.1">
    <property type="nucleotide sequence ID" value="NZ_JBHRSS010000001.1"/>
</dbReference>
<feature type="domain" description="Calcineurin-like phosphoesterase" evidence="5">
    <location>
        <begin position="1"/>
        <end position="188"/>
    </location>
</feature>
<keyword evidence="1" id="KW-0479">Metal-binding</keyword>